<evidence type="ECO:0000256" key="2">
    <source>
        <dbReference type="ARBA" id="ARBA00022801"/>
    </source>
</evidence>
<dbReference type="InterPro" id="IPR023943">
    <property type="entry name" value="Enolase-ppase_E1"/>
</dbReference>
<proteinExistence type="predicted"/>
<comment type="caution">
    <text evidence="5">The sequence shown here is derived from an EMBL/GenBank/DDBJ whole genome shotgun (WGS) entry which is preliminary data.</text>
</comment>
<keyword evidence="6" id="KW-1185">Reference proteome</keyword>
<evidence type="ECO:0000256" key="1">
    <source>
        <dbReference type="ARBA" id="ARBA00022605"/>
    </source>
</evidence>
<dbReference type="Proteomes" id="UP001446871">
    <property type="component" value="Unassembled WGS sequence"/>
</dbReference>
<dbReference type="PANTHER" id="PTHR20371">
    <property type="entry name" value="ENOLASE-PHOSPHATASE E1"/>
    <property type="match status" value="1"/>
</dbReference>
<feature type="compositionally biased region" description="Basic and acidic residues" evidence="4">
    <location>
        <begin position="304"/>
        <end position="336"/>
    </location>
</feature>
<keyword evidence="3" id="KW-0486">Methionine biosynthesis</keyword>
<organism evidence="5 6">
    <name type="scientific">Apiospora saccharicola</name>
    <dbReference type="NCBI Taxonomy" id="335842"/>
    <lineage>
        <taxon>Eukaryota</taxon>
        <taxon>Fungi</taxon>
        <taxon>Dikarya</taxon>
        <taxon>Ascomycota</taxon>
        <taxon>Pezizomycotina</taxon>
        <taxon>Sordariomycetes</taxon>
        <taxon>Xylariomycetidae</taxon>
        <taxon>Amphisphaeriales</taxon>
        <taxon>Apiosporaceae</taxon>
        <taxon>Apiospora</taxon>
    </lineage>
</organism>
<gene>
    <name evidence="5" type="ORF">PG996_000629</name>
</gene>
<protein>
    <submittedName>
        <fullName evidence="5">Enolase-phosphatase E1</fullName>
    </submittedName>
</protein>
<feature type="compositionally biased region" description="Basic and acidic residues" evidence="4">
    <location>
        <begin position="274"/>
        <end position="283"/>
    </location>
</feature>
<dbReference type="NCBIfam" id="TIGR01691">
    <property type="entry name" value="enolase-ppase"/>
    <property type="match status" value="1"/>
</dbReference>
<dbReference type="Gene3D" id="3.40.50.1000">
    <property type="entry name" value="HAD superfamily/HAD-like"/>
    <property type="match status" value="1"/>
</dbReference>
<dbReference type="InterPro" id="IPR023214">
    <property type="entry name" value="HAD_sf"/>
</dbReference>
<evidence type="ECO:0000256" key="4">
    <source>
        <dbReference type="SAM" id="MobiDB-lite"/>
    </source>
</evidence>
<reference evidence="5 6" key="1">
    <citation type="submission" date="2023-01" db="EMBL/GenBank/DDBJ databases">
        <title>Analysis of 21 Apiospora genomes using comparative genomics revels a genus with tremendous synthesis potential of carbohydrate active enzymes and secondary metabolites.</title>
        <authorList>
            <person name="Sorensen T."/>
        </authorList>
    </citation>
    <scope>NUCLEOTIDE SEQUENCE [LARGE SCALE GENOMIC DNA]</scope>
    <source>
        <strain evidence="5 6">CBS 83171</strain>
    </source>
</reference>
<dbReference type="Pfam" id="PF00702">
    <property type="entry name" value="Hydrolase"/>
    <property type="match status" value="1"/>
</dbReference>
<dbReference type="Gene3D" id="1.10.720.60">
    <property type="match status" value="1"/>
</dbReference>
<name>A0ABR1WEJ7_9PEZI</name>
<evidence type="ECO:0000313" key="6">
    <source>
        <dbReference type="Proteomes" id="UP001446871"/>
    </source>
</evidence>
<accession>A0ABR1WEJ7</accession>
<dbReference type="InterPro" id="IPR036412">
    <property type="entry name" value="HAD-like_sf"/>
</dbReference>
<keyword evidence="2" id="KW-0378">Hydrolase</keyword>
<dbReference type="SUPFAM" id="SSF56784">
    <property type="entry name" value="HAD-like"/>
    <property type="match status" value="1"/>
</dbReference>
<dbReference type="PANTHER" id="PTHR20371:SF1">
    <property type="entry name" value="ENOLASE-PHOSPHATASE E1"/>
    <property type="match status" value="1"/>
</dbReference>
<feature type="region of interest" description="Disordered" evidence="4">
    <location>
        <begin position="274"/>
        <end position="374"/>
    </location>
</feature>
<evidence type="ECO:0000256" key="3">
    <source>
        <dbReference type="ARBA" id="ARBA00023167"/>
    </source>
</evidence>
<evidence type="ECO:0000313" key="5">
    <source>
        <dbReference type="EMBL" id="KAK8081848.1"/>
    </source>
</evidence>
<dbReference type="EMBL" id="JAQQWM010000001">
    <property type="protein sequence ID" value="KAK8081848.1"/>
    <property type="molecule type" value="Genomic_DNA"/>
</dbReference>
<sequence>MAASTAVQVVLLDIDKCIFYSNGVDLPEDVVIMLDTREHPAHGYTNLPVTRLKTWAAGFPHALKALPETVKEQWDKPEFKVYRDAFPAEYQESHDAFQAHVVDLVERDVKVSYLKSLQGYLWEEGYRSGQIKAPLFPDVAPMLARWHGQGMKLMIYSSGSVAAQKLLFKYTNAEPSDLTMLISDWFDTVNAGLKTEKASYEKIASNYPGVLPSQFLFLSDNVAEVDAAIAAGMQSKVIFRPGNVEVPSDVRERLQLLETFDDLEGDLNTKKLEALGKRDRSETEEVEQEAASKEDATPAPSSADKTKEEKAAAEDGHKDKKLKPLDDGKAEERRPSESAAGTNRTEAELPAAPSAGTGTLISDLLNEVEQSNGN</sequence>
<keyword evidence="1" id="KW-0028">Amino-acid biosynthesis</keyword>